<feature type="transmembrane region" description="Helical" evidence="9">
    <location>
        <begin position="89"/>
        <end position="110"/>
    </location>
</feature>
<reference evidence="10" key="1">
    <citation type="submission" date="2018-05" db="EMBL/GenBank/DDBJ databases">
        <authorList>
            <person name="Lanie J.A."/>
            <person name="Ng W.-L."/>
            <person name="Kazmierczak K.M."/>
            <person name="Andrzejewski T.M."/>
            <person name="Davidsen T.M."/>
            <person name="Wayne K.J."/>
            <person name="Tettelin H."/>
            <person name="Glass J.I."/>
            <person name="Rusch D."/>
            <person name="Podicherti R."/>
            <person name="Tsui H.-C.T."/>
            <person name="Winkler M.E."/>
        </authorList>
    </citation>
    <scope>NUCLEOTIDE SEQUENCE</scope>
</reference>
<dbReference type="InterPro" id="IPR003445">
    <property type="entry name" value="Cat_transpt"/>
</dbReference>
<dbReference type="GO" id="GO:0008324">
    <property type="term" value="F:monoatomic cation transmembrane transporter activity"/>
    <property type="evidence" value="ECO:0007669"/>
    <property type="project" value="InterPro"/>
</dbReference>
<accession>A0A381QT01</accession>
<feature type="transmembrane region" description="Helical" evidence="9">
    <location>
        <begin position="283"/>
        <end position="300"/>
    </location>
</feature>
<feature type="transmembrane region" description="Helical" evidence="9">
    <location>
        <begin position="463"/>
        <end position="489"/>
    </location>
</feature>
<feature type="transmembrane region" description="Helical" evidence="9">
    <location>
        <begin position="335"/>
        <end position="358"/>
    </location>
</feature>
<dbReference type="PANTHER" id="PTHR32024">
    <property type="entry name" value="TRK SYSTEM POTASSIUM UPTAKE PROTEIN TRKG-RELATED"/>
    <property type="match status" value="1"/>
</dbReference>
<comment type="similarity">
    <text evidence="2">Belongs to the TrkH potassium transport family.</text>
</comment>
<keyword evidence="7" id="KW-0406">Ion transport</keyword>
<feature type="transmembrane region" description="Helical" evidence="9">
    <location>
        <begin position="194"/>
        <end position="227"/>
    </location>
</feature>
<evidence type="ECO:0000256" key="4">
    <source>
        <dbReference type="ARBA" id="ARBA00022475"/>
    </source>
</evidence>
<feature type="transmembrane region" description="Helical" evidence="9">
    <location>
        <begin position="58"/>
        <end position="77"/>
    </location>
</feature>
<feature type="transmembrane region" description="Helical" evidence="9">
    <location>
        <begin position="153"/>
        <end position="173"/>
    </location>
</feature>
<evidence type="ECO:0000256" key="5">
    <source>
        <dbReference type="ARBA" id="ARBA00022692"/>
    </source>
</evidence>
<dbReference type="PANTHER" id="PTHR32024:SF2">
    <property type="entry name" value="TRK SYSTEM POTASSIUM UPTAKE PROTEIN TRKG-RELATED"/>
    <property type="match status" value="1"/>
</dbReference>
<dbReference type="EMBL" id="UINC01001511">
    <property type="protein sequence ID" value="SUZ82522.1"/>
    <property type="molecule type" value="Genomic_DNA"/>
</dbReference>
<feature type="transmembrane region" description="Helical" evidence="9">
    <location>
        <begin position="247"/>
        <end position="271"/>
    </location>
</feature>
<feature type="transmembrane region" description="Helical" evidence="9">
    <location>
        <begin position="401"/>
        <end position="424"/>
    </location>
</feature>
<evidence type="ECO:0000256" key="2">
    <source>
        <dbReference type="ARBA" id="ARBA00009137"/>
    </source>
</evidence>
<dbReference type="Pfam" id="PF02386">
    <property type="entry name" value="TrkH"/>
    <property type="match status" value="1"/>
</dbReference>
<comment type="subcellular location">
    <subcellularLocation>
        <location evidence="1">Cell membrane</location>
        <topology evidence="1">Multi-pass membrane protein</topology>
    </subcellularLocation>
</comment>
<proteinExistence type="inferred from homology"/>
<evidence type="ECO:0000256" key="8">
    <source>
        <dbReference type="ARBA" id="ARBA00023136"/>
    </source>
</evidence>
<evidence type="ECO:0000256" key="1">
    <source>
        <dbReference type="ARBA" id="ARBA00004651"/>
    </source>
</evidence>
<dbReference type="AlphaFoldDB" id="A0A381QT01"/>
<protein>
    <recommendedName>
        <fullName evidence="11">Cation transporter</fullName>
    </recommendedName>
</protein>
<name>A0A381QT01_9ZZZZ</name>
<evidence type="ECO:0008006" key="11">
    <source>
        <dbReference type="Google" id="ProtNLM"/>
    </source>
</evidence>
<evidence type="ECO:0000313" key="10">
    <source>
        <dbReference type="EMBL" id="SUZ82522.1"/>
    </source>
</evidence>
<feature type="transmembrane region" description="Helical" evidence="9">
    <location>
        <begin position="29"/>
        <end position="52"/>
    </location>
</feature>
<gene>
    <name evidence="10" type="ORF">METZ01_LOCUS35376</name>
</gene>
<evidence type="ECO:0000256" key="9">
    <source>
        <dbReference type="SAM" id="Phobius"/>
    </source>
</evidence>
<keyword evidence="5 9" id="KW-0812">Transmembrane</keyword>
<evidence type="ECO:0000256" key="6">
    <source>
        <dbReference type="ARBA" id="ARBA00022989"/>
    </source>
</evidence>
<dbReference type="GO" id="GO:0030001">
    <property type="term" value="P:metal ion transport"/>
    <property type="evidence" value="ECO:0007669"/>
    <property type="project" value="UniProtKB-ARBA"/>
</dbReference>
<keyword evidence="4" id="KW-1003">Cell membrane</keyword>
<keyword evidence="8 9" id="KW-0472">Membrane</keyword>
<sequence length="507" mass="52186">MIFTAPARRRSAAGTGPPWASWTSAGAQAVAAALGGLSLLAISSGLVDLLGAGDDTTVFLLAGTLSGLAAAWLLVLIHPPDRVRDSHVLSGVAVALPLLVGLLAGLHLLVGSTTSVVDALAEATAGLTTTALGAIEPAASDHGLRFLRAATQWAGGLGALFVGVAILPFFGAGREFGDRSRIHGRRPMTPTQRTALRNILIVYGTASVATWLAYTVAGLSIFDALLVAMATVSTGGMVDGDPFARPAVQWVAVGGMVVAGTSLVVLWRLAVGRARGLWRSAELRIYLVLLVIGTVLFLLWTDGAGPEGVRHAAFTVTAAVTTTGFPSAPAGTWSAAAPVLLLGLVSIGPMTGSAGGGFQILRHRALLQIALREMVRQIHPRAVVRVRLGGRVAAEDTLARVVVTQFLSVSVLFATALAVAVLGLDLVPALGAAVHAISTAGPVRALDGTVLDLSAWPAPARLALLPAMVIGRLSIYPALVALSSGAAVCRNRIRLARRIRSYRGRTL</sequence>
<keyword evidence="3" id="KW-0813">Transport</keyword>
<dbReference type="GO" id="GO:0005886">
    <property type="term" value="C:plasma membrane"/>
    <property type="evidence" value="ECO:0007669"/>
    <property type="project" value="UniProtKB-SubCell"/>
</dbReference>
<keyword evidence="6 9" id="KW-1133">Transmembrane helix</keyword>
<evidence type="ECO:0000256" key="7">
    <source>
        <dbReference type="ARBA" id="ARBA00023065"/>
    </source>
</evidence>
<organism evidence="10">
    <name type="scientific">marine metagenome</name>
    <dbReference type="NCBI Taxonomy" id="408172"/>
    <lineage>
        <taxon>unclassified sequences</taxon>
        <taxon>metagenomes</taxon>
        <taxon>ecological metagenomes</taxon>
    </lineage>
</organism>
<evidence type="ECO:0000256" key="3">
    <source>
        <dbReference type="ARBA" id="ARBA00022448"/>
    </source>
</evidence>